<dbReference type="Proteomes" id="UP000310158">
    <property type="component" value="Unassembled WGS sequence"/>
</dbReference>
<evidence type="ECO:0000256" key="1">
    <source>
        <dbReference type="ARBA" id="ARBA00023054"/>
    </source>
</evidence>
<proteinExistence type="predicted"/>
<keyword evidence="1 2" id="KW-0175">Coiled coil</keyword>
<organism evidence="4 5">
    <name type="scientific">Bondarzewia mesenterica</name>
    <dbReference type="NCBI Taxonomy" id="1095465"/>
    <lineage>
        <taxon>Eukaryota</taxon>
        <taxon>Fungi</taxon>
        <taxon>Dikarya</taxon>
        <taxon>Basidiomycota</taxon>
        <taxon>Agaricomycotina</taxon>
        <taxon>Agaricomycetes</taxon>
        <taxon>Russulales</taxon>
        <taxon>Bondarzewiaceae</taxon>
        <taxon>Bondarzewia</taxon>
    </lineage>
</organism>
<dbReference type="GO" id="GO:0006887">
    <property type="term" value="P:exocytosis"/>
    <property type="evidence" value="ECO:0007669"/>
    <property type="project" value="TreeGrafter"/>
</dbReference>
<dbReference type="SUPFAM" id="SSF144284">
    <property type="entry name" value="Sec2 N-terminal region"/>
    <property type="match status" value="1"/>
</dbReference>
<feature type="domain" description="GDP/GTP exchange factor Sec2 N-terminal" evidence="3">
    <location>
        <begin position="71"/>
        <end position="202"/>
    </location>
</feature>
<protein>
    <recommendedName>
        <fullName evidence="3">GDP/GTP exchange factor Sec2 N-terminal domain-containing protein</fullName>
    </recommendedName>
</protein>
<sequence>MRPQDEHDTDLLLNQRIFLVPMASGSTILTPPRPSECQLRVDANCQALPISSSESVTQFNNKLVKSYDSVSDLEDDLHISSQNLRTFSLKVSQLELKRTQHLSALNTGLLLLNAQVMAELMWLMEKATDEVARRGQAESVRAEIEEDLDDLSAGLFNQANTMVAEARFTHAQSKRKVEDAEHALKEAEEVVGLMQQRMQGLQDEKEESERRLDEMAITMGKSKWVERVPLLASSRAILLA</sequence>
<dbReference type="Pfam" id="PF06428">
    <property type="entry name" value="Sec2p"/>
    <property type="match status" value="1"/>
</dbReference>
<feature type="coiled-coil region" evidence="2">
    <location>
        <begin position="170"/>
        <end position="218"/>
    </location>
</feature>
<dbReference type="InterPro" id="IPR009449">
    <property type="entry name" value="Sec2_N"/>
</dbReference>
<evidence type="ECO:0000313" key="5">
    <source>
        <dbReference type="Proteomes" id="UP000310158"/>
    </source>
</evidence>
<accession>A0A4S4L8R6</accession>
<evidence type="ECO:0000256" key="2">
    <source>
        <dbReference type="SAM" id="Coils"/>
    </source>
</evidence>
<dbReference type="AlphaFoldDB" id="A0A4S4L8R6"/>
<dbReference type="InterPro" id="IPR040351">
    <property type="entry name" value="RAB3IL/RAB3IP/Sec2"/>
</dbReference>
<keyword evidence="5" id="KW-1185">Reference proteome</keyword>
<reference evidence="4 5" key="1">
    <citation type="submission" date="2019-02" db="EMBL/GenBank/DDBJ databases">
        <title>Genome sequencing of the rare red list fungi Bondarzewia mesenterica.</title>
        <authorList>
            <person name="Buettner E."/>
            <person name="Kellner H."/>
        </authorList>
    </citation>
    <scope>NUCLEOTIDE SEQUENCE [LARGE SCALE GENOMIC DNA]</scope>
    <source>
        <strain evidence="4 5">DSM 108281</strain>
    </source>
</reference>
<comment type="caution">
    <text evidence="4">The sequence shown here is derived from an EMBL/GenBank/DDBJ whole genome shotgun (WGS) entry which is preliminary data.</text>
</comment>
<dbReference type="PANTHER" id="PTHR14430">
    <property type="entry name" value="RABIN3-RELATED"/>
    <property type="match status" value="1"/>
</dbReference>
<dbReference type="GO" id="GO:0070319">
    <property type="term" value="C:Golgi to plasma membrane transport vesicle"/>
    <property type="evidence" value="ECO:0007669"/>
    <property type="project" value="TreeGrafter"/>
</dbReference>
<dbReference type="EMBL" id="SGPL01000739">
    <property type="protein sequence ID" value="THH07919.1"/>
    <property type="molecule type" value="Genomic_DNA"/>
</dbReference>
<dbReference type="OrthoDB" id="1748564at2759"/>
<dbReference type="PANTHER" id="PTHR14430:SF0">
    <property type="entry name" value="SEC2P DOMAIN-CONTAINING PROTEIN"/>
    <property type="match status" value="1"/>
</dbReference>
<evidence type="ECO:0000313" key="4">
    <source>
        <dbReference type="EMBL" id="THH07919.1"/>
    </source>
</evidence>
<dbReference type="GO" id="GO:0051286">
    <property type="term" value="C:cell tip"/>
    <property type="evidence" value="ECO:0007669"/>
    <property type="project" value="TreeGrafter"/>
</dbReference>
<dbReference type="GO" id="GO:0005085">
    <property type="term" value="F:guanyl-nucleotide exchange factor activity"/>
    <property type="evidence" value="ECO:0007669"/>
    <property type="project" value="InterPro"/>
</dbReference>
<dbReference type="Gene3D" id="6.10.140.910">
    <property type="match status" value="1"/>
</dbReference>
<evidence type="ECO:0000259" key="3">
    <source>
        <dbReference type="Pfam" id="PF06428"/>
    </source>
</evidence>
<name>A0A4S4L8R6_9AGAM</name>
<gene>
    <name evidence="4" type="ORF">EW146_g9168</name>
</gene>